<dbReference type="Gene3D" id="1.10.630.10">
    <property type="entry name" value="Cytochrome P450"/>
    <property type="match status" value="1"/>
</dbReference>
<dbReference type="InterPro" id="IPR017972">
    <property type="entry name" value="Cyt_P450_CS"/>
</dbReference>
<comment type="similarity">
    <text evidence="1 2">Belongs to the cytochrome P450 family.</text>
</comment>
<keyword evidence="2" id="KW-0349">Heme</keyword>
<evidence type="ECO:0000313" key="3">
    <source>
        <dbReference type="EMBL" id="MFD1051632.1"/>
    </source>
</evidence>
<dbReference type="PANTHER" id="PTHR46696:SF1">
    <property type="entry name" value="CYTOCHROME P450 YJIB-RELATED"/>
    <property type="match status" value="1"/>
</dbReference>
<accession>A0ABW3MLQ2</accession>
<keyword evidence="2" id="KW-0560">Oxidoreductase</keyword>
<organism evidence="3 4">
    <name type="scientific">Kibdelosporangium lantanae</name>
    <dbReference type="NCBI Taxonomy" id="1497396"/>
    <lineage>
        <taxon>Bacteria</taxon>
        <taxon>Bacillati</taxon>
        <taxon>Actinomycetota</taxon>
        <taxon>Actinomycetes</taxon>
        <taxon>Pseudonocardiales</taxon>
        <taxon>Pseudonocardiaceae</taxon>
        <taxon>Kibdelosporangium</taxon>
    </lineage>
</organism>
<comment type="caution">
    <text evidence="3">The sequence shown here is derived from an EMBL/GenBank/DDBJ whole genome shotgun (WGS) entry which is preliminary data.</text>
</comment>
<dbReference type="Pfam" id="PF00067">
    <property type="entry name" value="p450"/>
    <property type="match status" value="1"/>
</dbReference>
<protein>
    <submittedName>
        <fullName evidence="3">Cytochrome P450</fullName>
    </submittedName>
</protein>
<dbReference type="Proteomes" id="UP001597045">
    <property type="component" value="Unassembled WGS sequence"/>
</dbReference>
<dbReference type="EMBL" id="JBHTIS010003746">
    <property type="protein sequence ID" value="MFD1051632.1"/>
    <property type="molecule type" value="Genomic_DNA"/>
</dbReference>
<keyword evidence="4" id="KW-1185">Reference proteome</keyword>
<dbReference type="PRINTS" id="PR00359">
    <property type="entry name" value="BP450"/>
</dbReference>
<name>A0ABW3MLQ2_9PSEU</name>
<dbReference type="PROSITE" id="PS00086">
    <property type="entry name" value="CYTOCHROME_P450"/>
    <property type="match status" value="1"/>
</dbReference>
<dbReference type="InterPro" id="IPR036396">
    <property type="entry name" value="Cyt_P450_sf"/>
</dbReference>
<feature type="non-terminal residue" evidence="3">
    <location>
        <position position="1"/>
    </location>
</feature>
<evidence type="ECO:0000313" key="4">
    <source>
        <dbReference type="Proteomes" id="UP001597045"/>
    </source>
</evidence>
<evidence type="ECO:0000256" key="1">
    <source>
        <dbReference type="ARBA" id="ARBA00010617"/>
    </source>
</evidence>
<dbReference type="InterPro" id="IPR001128">
    <property type="entry name" value="Cyt_P450"/>
</dbReference>
<gene>
    <name evidence="3" type="ORF">ACFQ1S_41815</name>
</gene>
<proteinExistence type="inferred from homology"/>
<sequence>NPDMAPSAVEELLRYLSIVQFGLLRQATEDIEIGGRTIPAGEWIIGAITAGNRDERFFPDPDEINLERTTNRHLAFGFGIHQCIGQQLARVELQEVFTRLYARIPTMRLAVDMDELTYKNNTLVYGVQKLPVAWD</sequence>
<keyword evidence="2" id="KW-0479">Metal-binding</keyword>
<keyword evidence="2" id="KW-0408">Iron</keyword>
<evidence type="ECO:0000256" key="2">
    <source>
        <dbReference type="RuleBase" id="RU000461"/>
    </source>
</evidence>
<reference evidence="4" key="1">
    <citation type="journal article" date="2019" name="Int. J. Syst. Evol. Microbiol.">
        <title>The Global Catalogue of Microorganisms (GCM) 10K type strain sequencing project: providing services to taxonomists for standard genome sequencing and annotation.</title>
        <authorList>
            <consortium name="The Broad Institute Genomics Platform"/>
            <consortium name="The Broad Institute Genome Sequencing Center for Infectious Disease"/>
            <person name="Wu L."/>
            <person name="Ma J."/>
        </authorList>
    </citation>
    <scope>NUCLEOTIDE SEQUENCE [LARGE SCALE GENOMIC DNA]</scope>
    <source>
        <strain evidence="4">JCM 31486</strain>
    </source>
</reference>
<dbReference type="PANTHER" id="PTHR46696">
    <property type="entry name" value="P450, PUTATIVE (EUROFUNG)-RELATED"/>
    <property type="match status" value="1"/>
</dbReference>
<dbReference type="SUPFAM" id="SSF48264">
    <property type="entry name" value="Cytochrome P450"/>
    <property type="match status" value="1"/>
</dbReference>
<dbReference type="InterPro" id="IPR002397">
    <property type="entry name" value="Cyt_P450_B"/>
</dbReference>
<keyword evidence="2" id="KW-0503">Monooxygenase</keyword>